<accession>A0A8T0MWC2</accession>
<organism evidence="1 2">
    <name type="scientific">Panicum virgatum</name>
    <name type="common">Blackwell switchgrass</name>
    <dbReference type="NCBI Taxonomy" id="38727"/>
    <lineage>
        <taxon>Eukaryota</taxon>
        <taxon>Viridiplantae</taxon>
        <taxon>Streptophyta</taxon>
        <taxon>Embryophyta</taxon>
        <taxon>Tracheophyta</taxon>
        <taxon>Spermatophyta</taxon>
        <taxon>Magnoliopsida</taxon>
        <taxon>Liliopsida</taxon>
        <taxon>Poales</taxon>
        <taxon>Poaceae</taxon>
        <taxon>PACMAD clade</taxon>
        <taxon>Panicoideae</taxon>
        <taxon>Panicodae</taxon>
        <taxon>Paniceae</taxon>
        <taxon>Panicinae</taxon>
        <taxon>Panicum</taxon>
        <taxon>Panicum sect. Hiantes</taxon>
    </lineage>
</organism>
<keyword evidence="2" id="KW-1185">Reference proteome</keyword>
<evidence type="ECO:0000313" key="1">
    <source>
        <dbReference type="EMBL" id="KAG2540833.1"/>
    </source>
</evidence>
<dbReference type="AlphaFoldDB" id="A0A8T0MWC2"/>
<proteinExistence type="predicted"/>
<protein>
    <submittedName>
        <fullName evidence="1">Uncharacterized protein</fullName>
    </submittedName>
</protein>
<dbReference type="Proteomes" id="UP000823388">
    <property type="component" value="Chromosome 9N"/>
</dbReference>
<name>A0A8T0MWC2_PANVG</name>
<gene>
    <name evidence="1" type="ORF">PVAP13_9NG584114</name>
</gene>
<dbReference type="EMBL" id="CM029054">
    <property type="protein sequence ID" value="KAG2540833.1"/>
    <property type="molecule type" value="Genomic_DNA"/>
</dbReference>
<comment type="caution">
    <text evidence="1">The sequence shown here is derived from an EMBL/GenBank/DDBJ whole genome shotgun (WGS) entry which is preliminary data.</text>
</comment>
<evidence type="ECO:0000313" key="2">
    <source>
        <dbReference type="Proteomes" id="UP000823388"/>
    </source>
</evidence>
<reference evidence="1" key="1">
    <citation type="submission" date="2020-05" db="EMBL/GenBank/DDBJ databases">
        <title>WGS assembly of Panicum virgatum.</title>
        <authorList>
            <person name="Lovell J.T."/>
            <person name="Jenkins J."/>
            <person name="Shu S."/>
            <person name="Juenger T.E."/>
            <person name="Schmutz J."/>
        </authorList>
    </citation>
    <scope>NUCLEOTIDE SEQUENCE</scope>
    <source>
        <strain evidence="1">AP13</strain>
    </source>
</reference>
<sequence length="201" mass="22711">MDSVRDVRTSDPKIDKATNKMTIASRISKGFTIRDAQVNTQLHGCINSMVICESGTREKILNILLLGEVDALRRGRDLKAKKVMKRTKIRHQELITEAHLHKINELRVITGDDHVINIEKKKRAATRRSVDKEGRIVITGLKASISDNRGEVLKPGPRGLLEAVKRSTQPANHASRSRIPRRWLHVDLLTQLTIKESILNI</sequence>